<dbReference type="PANTHER" id="PTHR34846:SF7">
    <property type="entry name" value="BLL7811 PROTEIN"/>
    <property type="match status" value="1"/>
</dbReference>
<dbReference type="Pfam" id="PF02627">
    <property type="entry name" value="CMD"/>
    <property type="match status" value="1"/>
</dbReference>
<dbReference type="Gene3D" id="1.20.1290.10">
    <property type="entry name" value="AhpD-like"/>
    <property type="match status" value="1"/>
</dbReference>
<dbReference type="EMBL" id="BAAAEW010000047">
    <property type="protein sequence ID" value="GAA0769935.1"/>
    <property type="molecule type" value="Genomic_DNA"/>
</dbReference>
<evidence type="ECO:0000259" key="1">
    <source>
        <dbReference type="Pfam" id="PF02627"/>
    </source>
</evidence>
<evidence type="ECO:0000313" key="3">
    <source>
        <dbReference type="Proteomes" id="UP001500279"/>
    </source>
</evidence>
<dbReference type="RefSeq" id="WP_141286126.1">
    <property type="nucleotide sequence ID" value="NZ_BAAAEW010000047.1"/>
</dbReference>
<proteinExistence type="predicted"/>
<keyword evidence="3" id="KW-1185">Reference proteome</keyword>
<dbReference type="InterPro" id="IPR003779">
    <property type="entry name" value="CMD-like"/>
</dbReference>
<name>A0ABN1KL06_9BURK</name>
<organism evidence="2 3">
    <name type="scientific">Ideonella azotifigens</name>
    <dbReference type="NCBI Taxonomy" id="513160"/>
    <lineage>
        <taxon>Bacteria</taxon>
        <taxon>Pseudomonadati</taxon>
        <taxon>Pseudomonadota</taxon>
        <taxon>Betaproteobacteria</taxon>
        <taxon>Burkholderiales</taxon>
        <taxon>Sphaerotilaceae</taxon>
        <taxon>Ideonella</taxon>
    </lineage>
</organism>
<dbReference type="PANTHER" id="PTHR34846">
    <property type="entry name" value="4-CARBOXYMUCONOLACTONE DECARBOXYLASE FAMILY PROTEIN (AFU_ORTHOLOGUE AFUA_6G11590)"/>
    <property type="match status" value="1"/>
</dbReference>
<accession>A0ABN1KL06</accession>
<reference evidence="2 3" key="1">
    <citation type="journal article" date="2019" name="Int. J. Syst. Evol. Microbiol.">
        <title>The Global Catalogue of Microorganisms (GCM) 10K type strain sequencing project: providing services to taxonomists for standard genome sequencing and annotation.</title>
        <authorList>
            <consortium name="The Broad Institute Genomics Platform"/>
            <consortium name="The Broad Institute Genome Sequencing Center for Infectious Disease"/>
            <person name="Wu L."/>
            <person name="Ma J."/>
        </authorList>
    </citation>
    <scope>NUCLEOTIDE SEQUENCE [LARGE SCALE GENOMIC DNA]</scope>
    <source>
        <strain evidence="2 3">JCM 15503</strain>
    </source>
</reference>
<dbReference type="SUPFAM" id="SSF69118">
    <property type="entry name" value="AhpD-like"/>
    <property type="match status" value="1"/>
</dbReference>
<dbReference type="InterPro" id="IPR029032">
    <property type="entry name" value="AhpD-like"/>
</dbReference>
<dbReference type="Proteomes" id="UP001500279">
    <property type="component" value="Unassembled WGS sequence"/>
</dbReference>
<protein>
    <submittedName>
        <fullName evidence="2">Carboxymuconolactone decarboxylase family protein</fullName>
    </submittedName>
</protein>
<sequence>MSTSSQDSHGPRIDWAGFETHAPEVIKALRALGQAVDEGGLDKSLTELLKVRASQLNGCAFCLQFHLNLARKLGVPAPKLDLAATWREAGSVYTARERAALQWTEALTLMADRPIADAAYGELQAQFSEKEIALLTTSIGAINAWNRIAGSLQFTPPIPKAVA</sequence>
<evidence type="ECO:0000313" key="2">
    <source>
        <dbReference type="EMBL" id="GAA0769935.1"/>
    </source>
</evidence>
<feature type="domain" description="Carboxymuconolactone decarboxylase-like" evidence="1">
    <location>
        <begin position="23"/>
        <end position="106"/>
    </location>
</feature>
<comment type="caution">
    <text evidence="2">The sequence shown here is derived from an EMBL/GenBank/DDBJ whole genome shotgun (WGS) entry which is preliminary data.</text>
</comment>
<dbReference type="InterPro" id="IPR004675">
    <property type="entry name" value="AhpD_core"/>
</dbReference>
<gene>
    <name evidence="2" type="ORF">GCM10009107_61320</name>
</gene>
<dbReference type="NCBIfam" id="TIGR00778">
    <property type="entry name" value="ahpD_dom"/>
    <property type="match status" value="1"/>
</dbReference>